<protein>
    <recommendedName>
        <fullName evidence="4">DUF4377 domain-containing protein</fullName>
    </recommendedName>
</protein>
<evidence type="ECO:0000256" key="1">
    <source>
        <dbReference type="SAM" id="SignalP"/>
    </source>
</evidence>
<dbReference type="EMBL" id="JACNMF010000002">
    <property type="protein sequence ID" value="MBC3758379.1"/>
    <property type="molecule type" value="Genomic_DNA"/>
</dbReference>
<reference evidence="2" key="1">
    <citation type="submission" date="2020-08" db="EMBL/GenBank/DDBJ databases">
        <title>Hyunsoonleella sp. strain SJ7 genome sequencing and assembly.</title>
        <authorList>
            <person name="Kim I."/>
        </authorList>
    </citation>
    <scope>NUCLEOTIDE SEQUENCE</scope>
    <source>
        <strain evidence="2">SJ7</strain>
    </source>
</reference>
<evidence type="ECO:0000313" key="3">
    <source>
        <dbReference type="Proteomes" id="UP000656244"/>
    </source>
</evidence>
<organism evidence="2 3">
    <name type="scientific">Hyunsoonleella aquatilis</name>
    <dbReference type="NCBI Taxonomy" id="2762758"/>
    <lineage>
        <taxon>Bacteria</taxon>
        <taxon>Pseudomonadati</taxon>
        <taxon>Bacteroidota</taxon>
        <taxon>Flavobacteriia</taxon>
        <taxon>Flavobacteriales</taxon>
        <taxon>Flavobacteriaceae</taxon>
    </lineage>
</organism>
<comment type="caution">
    <text evidence="2">The sequence shown here is derived from an EMBL/GenBank/DDBJ whole genome shotgun (WGS) entry which is preliminary data.</text>
</comment>
<feature type="signal peptide" evidence="1">
    <location>
        <begin position="1"/>
        <end position="24"/>
    </location>
</feature>
<keyword evidence="1" id="KW-0732">Signal</keyword>
<keyword evidence="3" id="KW-1185">Reference proteome</keyword>
<name>A0A923KIE1_9FLAO</name>
<dbReference type="AlphaFoldDB" id="A0A923KIE1"/>
<proteinExistence type="predicted"/>
<gene>
    <name evidence="2" type="ORF">H7U19_08190</name>
</gene>
<dbReference type="RefSeq" id="WP_186561180.1">
    <property type="nucleotide sequence ID" value="NZ_JACNMF010000002.1"/>
</dbReference>
<sequence length="132" mass="14677">MKPSIFRYLLAPLCLLLLSTQCEDDVTPLTQEDEIQELATLKAEIEDLAGTSVCGDTFECKFIAFGSKPCGGPWEYLVYSTSIDTERLENMVEDYNRKEAIYNTDWGVASDCAVANPPTSINCENNTCVPVY</sequence>
<evidence type="ECO:0008006" key="4">
    <source>
        <dbReference type="Google" id="ProtNLM"/>
    </source>
</evidence>
<accession>A0A923KIE1</accession>
<feature type="chain" id="PRO_5037634113" description="DUF4377 domain-containing protein" evidence="1">
    <location>
        <begin position="25"/>
        <end position="132"/>
    </location>
</feature>
<dbReference type="Proteomes" id="UP000656244">
    <property type="component" value="Unassembled WGS sequence"/>
</dbReference>
<evidence type="ECO:0000313" key="2">
    <source>
        <dbReference type="EMBL" id="MBC3758379.1"/>
    </source>
</evidence>